<dbReference type="EC" id="2.7.13.3" evidence="2"/>
<keyword evidence="5" id="KW-0547">Nucleotide-binding</keyword>
<accession>A0A4R2HD34</accession>
<organism evidence="10 11">
    <name type="scientific">Pedobacter psychrotolerans</name>
    <dbReference type="NCBI Taxonomy" id="1843235"/>
    <lineage>
        <taxon>Bacteria</taxon>
        <taxon>Pseudomonadati</taxon>
        <taxon>Bacteroidota</taxon>
        <taxon>Sphingobacteriia</taxon>
        <taxon>Sphingobacteriales</taxon>
        <taxon>Sphingobacteriaceae</taxon>
        <taxon>Pedobacter</taxon>
    </lineage>
</organism>
<dbReference type="InterPro" id="IPR005467">
    <property type="entry name" value="His_kinase_dom"/>
</dbReference>
<dbReference type="GO" id="GO:0016020">
    <property type="term" value="C:membrane"/>
    <property type="evidence" value="ECO:0007669"/>
    <property type="project" value="InterPro"/>
</dbReference>
<evidence type="ECO:0000256" key="5">
    <source>
        <dbReference type="ARBA" id="ARBA00022741"/>
    </source>
</evidence>
<evidence type="ECO:0000256" key="3">
    <source>
        <dbReference type="ARBA" id="ARBA00022553"/>
    </source>
</evidence>
<dbReference type="Pfam" id="PF07730">
    <property type="entry name" value="HisKA_3"/>
    <property type="match status" value="1"/>
</dbReference>
<dbReference type="GO" id="GO:0046983">
    <property type="term" value="F:protein dimerization activity"/>
    <property type="evidence" value="ECO:0007669"/>
    <property type="project" value="InterPro"/>
</dbReference>
<gene>
    <name evidence="10" type="ORF">EV200_104380</name>
</gene>
<dbReference type="PROSITE" id="PS50109">
    <property type="entry name" value="HIS_KIN"/>
    <property type="match status" value="1"/>
</dbReference>
<dbReference type="EMBL" id="SLWO01000004">
    <property type="protein sequence ID" value="TCO25342.1"/>
    <property type="molecule type" value="Genomic_DNA"/>
</dbReference>
<evidence type="ECO:0000256" key="7">
    <source>
        <dbReference type="ARBA" id="ARBA00022840"/>
    </source>
</evidence>
<dbReference type="InterPro" id="IPR003594">
    <property type="entry name" value="HATPase_dom"/>
</dbReference>
<dbReference type="CDD" id="cd16917">
    <property type="entry name" value="HATPase_UhpB-NarQ-NarX-like"/>
    <property type="match status" value="1"/>
</dbReference>
<keyword evidence="8" id="KW-0902">Two-component regulatory system</keyword>
<feature type="domain" description="Histidine kinase" evidence="9">
    <location>
        <begin position="32"/>
        <end position="225"/>
    </location>
</feature>
<dbReference type="RefSeq" id="WP_132532990.1">
    <property type="nucleotide sequence ID" value="NZ_BMJO01000002.1"/>
</dbReference>
<dbReference type="GO" id="GO:0005524">
    <property type="term" value="F:ATP binding"/>
    <property type="evidence" value="ECO:0007669"/>
    <property type="project" value="UniProtKB-KW"/>
</dbReference>
<reference evidence="10 11" key="1">
    <citation type="submission" date="2019-03" db="EMBL/GenBank/DDBJ databases">
        <title>Genomic Encyclopedia of Type Strains, Phase IV (KMG-IV): sequencing the most valuable type-strain genomes for metagenomic binning, comparative biology and taxonomic classification.</title>
        <authorList>
            <person name="Goeker M."/>
        </authorList>
    </citation>
    <scope>NUCLEOTIDE SEQUENCE [LARGE SCALE GENOMIC DNA]</scope>
    <source>
        <strain evidence="10 11">DSM 103236</strain>
    </source>
</reference>
<name>A0A4R2HD34_9SPHI</name>
<dbReference type="Pfam" id="PF02518">
    <property type="entry name" value="HATPase_c"/>
    <property type="match status" value="1"/>
</dbReference>
<evidence type="ECO:0000256" key="6">
    <source>
        <dbReference type="ARBA" id="ARBA00022777"/>
    </source>
</evidence>
<sequence>MNYQQELKYMVQQYQVKLTRAMINGQDEERNRLGRDLHDGLGGMLAAVKINLSGWSAKSSMTDDQELGSIVNRLDNSITELRSIAGNLMPVSLLKFGLEVSLRDLSESFMSDSLVIDFQCLDVIDGLPVDQQMTIYRIVQELLNNVAKHSKAKNVLLQCSLSLNNFMITIEDDGVGFDMESLKEKKGMGISNIKTRVAYLDGKFDIVSGNNGQGTHVNIELKVSI</sequence>
<dbReference type="Gene3D" id="3.30.565.10">
    <property type="entry name" value="Histidine kinase-like ATPase, C-terminal domain"/>
    <property type="match status" value="1"/>
</dbReference>
<evidence type="ECO:0000256" key="2">
    <source>
        <dbReference type="ARBA" id="ARBA00012438"/>
    </source>
</evidence>
<keyword evidence="7" id="KW-0067">ATP-binding</keyword>
<dbReference type="InterPro" id="IPR036890">
    <property type="entry name" value="HATPase_C_sf"/>
</dbReference>
<dbReference type="PANTHER" id="PTHR24421:SF10">
    <property type="entry name" value="NITRATE_NITRITE SENSOR PROTEIN NARQ"/>
    <property type="match status" value="1"/>
</dbReference>
<dbReference type="SUPFAM" id="SSF55874">
    <property type="entry name" value="ATPase domain of HSP90 chaperone/DNA topoisomerase II/histidine kinase"/>
    <property type="match status" value="1"/>
</dbReference>
<evidence type="ECO:0000256" key="1">
    <source>
        <dbReference type="ARBA" id="ARBA00000085"/>
    </source>
</evidence>
<dbReference type="SMART" id="SM00387">
    <property type="entry name" value="HATPase_c"/>
    <property type="match status" value="1"/>
</dbReference>
<dbReference type="InterPro" id="IPR050482">
    <property type="entry name" value="Sensor_HK_TwoCompSys"/>
</dbReference>
<evidence type="ECO:0000313" key="11">
    <source>
        <dbReference type="Proteomes" id="UP000295684"/>
    </source>
</evidence>
<dbReference type="Gene3D" id="1.20.5.1930">
    <property type="match status" value="1"/>
</dbReference>
<keyword evidence="3" id="KW-0597">Phosphoprotein</keyword>
<dbReference type="GO" id="GO:0000155">
    <property type="term" value="F:phosphorelay sensor kinase activity"/>
    <property type="evidence" value="ECO:0007669"/>
    <property type="project" value="InterPro"/>
</dbReference>
<dbReference type="InterPro" id="IPR011712">
    <property type="entry name" value="Sig_transdc_His_kin_sub3_dim/P"/>
</dbReference>
<comment type="caution">
    <text evidence="10">The sequence shown here is derived from an EMBL/GenBank/DDBJ whole genome shotgun (WGS) entry which is preliminary data.</text>
</comment>
<dbReference type="PANTHER" id="PTHR24421">
    <property type="entry name" value="NITRATE/NITRITE SENSOR PROTEIN NARX-RELATED"/>
    <property type="match status" value="1"/>
</dbReference>
<dbReference type="AlphaFoldDB" id="A0A4R2HD34"/>
<dbReference type="Proteomes" id="UP000295684">
    <property type="component" value="Unassembled WGS sequence"/>
</dbReference>
<keyword evidence="4" id="KW-0808">Transferase</keyword>
<evidence type="ECO:0000259" key="9">
    <source>
        <dbReference type="PROSITE" id="PS50109"/>
    </source>
</evidence>
<evidence type="ECO:0000256" key="8">
    <source>
        <dbReference type="ARBA" id="ARBA00023012"/>
    </source>
</evidence>
<protein>
    <recommendedName>
        <fullName evidence="2">histidine kinase</fullName>
        <ecNumber evidence="2">2.7.13.3</ecNumber>
    </recommendedName>
</protein>
<evidence type="ECO:0000256" key="4">
    <source>
        <dbReference type="ARBA" id="ARBA00022679"/>
    </source>
</evidence>
<keyword evidence="6 10" id="KW-0418">Kinase</keyword>
<evidence type="ECO:0000313" key="10">
    <source>
        <dbReference type="EMBL" id="TCO25342.1"/>
    </source>
</evidence>
<proteinExistence type="predicted"/>
<dbReference type="OrthoDB" id="5401121at2"/>
<comment type="catalytic activity">
    <reaction evidence="1">
        <text>ATP + protein L-histidine = ADP + protein N-phospho-L-histidine.</text>
        <dbReference type="EC" id="2.7.13.3"/>
    </reaction>
</comment>